<name>A0A914ELA2_9BILA</name>
<sequence length="673" mass="78690">MQKAYNTRDSQDVSDPSTNRAQRCLTCQIGRDGVFSTWYGQVQKECRDAEEGVEKAKRAISSEKAWKRKKLAEPINYDLFKCPAKADISVEVFYNVLQFLSRNEHLQRIFNELITTKNIQLTIGLNCHNSFNHQNGNLTYLLANPGLLDFPTTFDSIELISADYNLFIDSGVLMSFVTNCNTTSRRKIKLILKGANCQATIGPMIVEEFLEHKNLENMVFNIYAGSDRDFQLAYLTKKILTERNATHQIYDTRECDGQVYELKRKDGWMLRTYMPRHIEYFVEFNIEKLKLMEEAQKEFRNAEEGVEKAKRAISSEKAWKTRKLAEPINYDLFKCPAKADILVEVFYDILQFLNRNEVEKCQLVSRFWNYTIIVDIKILPLRKIRELSFSMQKYEFPHIRWDNSVRPKFYISIAPEEIPIKDIDRKVLTNQELKHGLKNCVFEKIEGIMGEKYFKKLEEIVKTTERKILAEKACFNFVEEEFFVEKIQHLPHIFNELITTKNIQLTIGLNHSSFDHHNGNLTYLLANPGLLDFPTTFDSIELKSVDYNLFIDSGILMSFVTNCNTTSRRKIKLILSGTNCQATNGPRIVEEFLKHKNPENMVCNVYAEDHHGWQLTRLTKETLTERNATHQIDDTIAGYQREVYELKRKDGWILRAYTPRDKENFVEFNIEKL</sequence>
<dbReference type="AlphaFoldDB" id="A0A914ELA2"/>
<protein>
    <submittedName>
        <fullName evidence="2">F-box domain-containing protein</fullName>
    </submittedName>
</protein>
<reference evidence="2" key="1">
    <citation type="submission" date="2022-11" db="UniProtKB">
        <authorList>
            <consortium name="WormBaseParasite"/>
        </authorList>
    </citation>
    <scope>IDENTIFICATION</scope>
</reference>
<keyword evidence="1" id="KW-1185">Reference proteome</keyword>
<accession>A0A914ELA2</accession>
<dbReference type="Proteomes" id="UP000887540">
    <property type="component" value="Unplaced"/>
</dbReference>
<organism evidence="1 2">
    <name type="scientific">Acrobeloides nanus</name>
    <dbReference type="NCBI Taxonomy" id="290746"/>
    <lineage>
        <taxon>Eukaryota</taxon>
        <taxon>Metazoa</taxon>
        <taxon>Ecdysozoa</taxon>
        <taxon>Nematoda</taxon>
        <taxon>Chromadorea</taxon>
        <taxon>Rhabditida</taxon>
        <taxon>Tylenchina</taxon>
        <taxon>Cephalobomorpha</taxon>
        <taxon>Cephaloboidea</taxon>
        <taxon>Cephalobidae</taxon>
        <taxon>Acrobeloides</taxon>
    </lineage>
</organism>
<proteinExistence type="predicted"/>
<evidence type="ECO:0000313" key="1">
    <source>
        <dbReference type="Proteomes" id="UP000887540"/>
    </source>
</evidence>
<dbReference type="WBParaSite" id="ACRNAN_scaffold9211.g19978.t1">
    <property type="protein sequence ID" value="ACRNAN_scaffold9211.g19978.t1"/>
    <property type="gene ID" value="ACRNAN_scaffold9211.g19978"/>
</dbReference>
<evidence type="ECO:0000313" key="2">
    <source>
        <dbReference type="WBParaSite" id="ACRNAN_scaffold9211.g19978.t1"/>
    </source>
</evidence>